<keyword evidence="6 7" id="KW-0472">Membrane</keyword>
<feature type="transmembrane region" description="Helical" evidence="7">
    <location>
        <begin position="298"/>
        <end position="317"/>
    </location>
</feature>
<dbReference type="Proteomes" id="UP001367922">
    <property type="component" value="Unassembled WGS sequence"/>
</dbReference>
<sequence length="421" mass="47960">MILREWDLNLKIRLVGEWLFGLFFWMLLPFMAIYFAEELGKTMAGILLVLSQVLSVFANLVGGYLADTYGRKRMMVFAAFVQSAAFVLFAFANSPWLQSPILTFIAFSIIGIMGSLYYPASAAMVADLVSEEQQSKVFAVFYTMININVVLGPILGAYFFFSHRFELLIASIVINFIVAFVLLKFIKETLPEKREKVEKRTGWLTVVNEQIKNYRIIFQDRVFLLFIIAGILVAQTFTQLDLLLAVYIKENVPTQEFFHLILNGETLFSWIIAENGFLVALFTVYVTRLANYFSERTIFLLSSFAYGIAMIIFPHTISVWGLIIAMLIFTFGELFVVGIQNSFVSKLAPAHMRGQYFAAATLRWSVGRTIAPIAIPLTAWIGYQYTFYIIAVLAFLSAFLYSVMFGLLQERKIQVKKVLNE</sequence>
<feature type="transmembrane region" description="Helical" evidence="7">
    <location>
        <begin position="74"/>
        <end position="92"/>
    </location>
</feature>
<feature type="transmembrane region" description="Helical" evidence="7">
    <location>
        <begin position="323"/>
        <end position="344"/>
    </location>
</feature>
<dbReference type="PANTHER" id="PTHR23517">
    <property type="entry name" value="RESISTANCE PROTEIN MDTM, PUTATIVE-RELATED-RELATED"/>
    <property type="match status" value="1"/>
</dbReference>
<feature type="transmembrane region" description="Helical" evidence="7">
    <location>
        <begin position="104"/>
        <end position="125"/>
    </location>
</feature>
<keyword evidence="10" id="KW-1185">Reference proteome</keyword>
<dbReference type="RefSeq" id="WP_336480285.1">
    <property type="nucleotide sequence ID" value="NZ_JBAWSV010000001.1"/>
</dbReference>
<dbReference type="EMBL" id="JBAWSV010000001">
    <property type="protein sequence ID" value="MEI4827862.1"/>
    <property type="molecule type" value="Genomic_DNA"/>
</dbReference>
<evidence type="ECO:0000256" key="1">
    <source>
        <dbReference type="ARBA" id="ARBA00004651"/>
    </source>
</evidence>
<keyword evidence="5 7" id="KW-1133">Transmembrane helix</keyword>
<feature type="transmembrane region" description="Helical" evidence="7">
    <location>
        <begin position="167"/>
        <end position="186"/>
    </location>
</feature>
<gene>
    <name evidence="9" type="ORF">WAX78_00035</name>
</gene>
<reference evidence="9 10" key="1">
    <citation type="submission" date="2024-01" db="EMBL/GenBank/DDBJ databases">
        <title>Seven novel Bacillus-like species.</title>
        <authorList>
            <person name="Liu G."/>
        </authorList>
    </citation>
    <scope>NUCLEOTIDE SEQUENCE [LARGE SCALE GENOMIC DNA]</scope>
    <source>
        <strain evidence="9 10">FJAT-53711</strain>
    </source>
</reference>
<evidence type="ECO:0000256" key="6">
    <source>
        <dbReference type="ARBA" id="ARBA00023136"/>
    </source>
</evidence>
<dbReference type="InterPro" id="IPR020846">
    <property type="entry name" value="MFS_dom"/>
</dbReference>
<feature type="transmembrane region" description="Helical" evidence="7">
    <location>
        <begin position="387"/>
        <end position="408"/>
    </location>
</feature>
<accession>A0ABU8FRP0</accession>
<evidence type="ECO:0000256" key="3">
    <source>
        <dbReference type="ARBA" id="ARBA00022475"/>
    </source>
</evidence>
<feature type="transmembrane region" description="Helical" evidence="7">
    <location>
        <begin position="137"/>
        <end position="161"/>
    </location>
</feature>
<feature type="transmembrane region" description="Helical" evidence="7">
    <location>
        <begin position="267"/>
        <end position="286"/>
    </location>
</feature>
<evidence type="ECO:0000256" key="5">
    <source>
        <dbReference type="ARBA" id="ARBA00022989"/>
    </source>
</evidence>
<dbReference type="SUPFAM" id="SSF103473">
    <property type="entry name" value="MFS general substrate transporter"/>
    <property type="match status" value="1"/>
</dbReference>
<dbReference type="InterPro" id="IPR036259">
    <property type="entry name" value="MFS_trans_sf"/>
</dbReference>
<evidence type="ECO:0000256" key="4">
    <source>
        <dbReference type="ARBA" id="ARBA00022692"/>
    </source>
</evidence>
<evidence type="ECO:0000313" key="9">
    <source>
        <dbReference type="EMBL" id="MEI4827862.1"/>
    </source>
</evidence>
<feature type="transmembrane region" description="Helical" evidence="7">
    <location>
        <begin position="356"/>
        <end position="381"/>
    </location>
</feature>
<keyword evidence="3" id="KW-1003">Cell membrane</keyword>
<feature type="domain" description="Major facilitator superfamily (MFS) profile" evidence="8">
    <location>
        <begin position="1"/>
        <end position="409"/>
    </location>
</feature>
<evidence type="ECO:0000259" key="8">
    <source>
        <dbReference type="PROSITE" id="PS50850"/>
    </source>
</evidence>
<proteinExistence type="predicted"/>
<feature type="transmembrane region" description="Helical" evidence="7">
    <location>
        <begin position="42"/>
        <end position="62"/>
    </location>
</feature>
<evidence type="ECO:0000256" key="2">
    <source>
        <dbReference type="ARBA" id="ARBA00022448"/>
    </source>
</evidence>
<organism evidence="9 10">
    <name type="scientific">Bacillus yunxiaonensis</name>
    <dbReference type="NCBI Taxonomy" id="3127665"/>
    <lineage>
        <taxon>Bacteria</taxon>
        <taxon>Bacillati</taxon>
        <taxon>Bacillota</taxon>
        <taxon>Bacilli</taxon>
        <taxon>Bacillales</taxon>
        <taxon>Bacillaceae</taxon>
        <taxon>Bacillus</taxon>
    </lineage>
</organism>
<dbReference type="InterPro" id="IPR011701">
    <property type="entry name" value="MFS"/>
</dbReference>
<comment type="caution">
    <text evidence="9">The sequence shown here is derived from an EMBL/GenBank/DDBJ whole genome shotgun (WGS) entry which is preliminary data.</text>
</comment>
<dbReference type="Gene3D" id="1.20.1250.20">
    <property type="entry name" value="MFS general substrate transporter like domains"/>
    <property type="match status" value="1"/>
</dbReference>
<evidence type="ECO:0000313" key="10">
    <source>
        <dbReference type="Proteomes" id="UP001367922"/>
    </source>
</evidence>
<protein>
    <submittedName>
        <fullName evidence="9">MFS transporter</fullName>
    </submittedName>
</protein>
<feature type="transmembrane region" description="Helical" evidence="7">
    <location>
        <begin position="222"/>
        <end position="247"/>
    </location>
</feature>
<feature type="transmembrane region" description="Helical" evidence="7">
    <location>
        <begin position="12"/>
        <end position="36"/>
    </location>
</feature>
<dbReference type="Pfam" id="PF07690">
    <property type="entry name" value="MFS_1"/>
    <property type="match status" value="1"/>
</dbReference>
<dbReference type="PROSITE" id="PS50850">
    <property type="entry name" value="MFS"/>
    <property type="match status" value="1"/>
</dbReference>
<dbReference type="PANTHER" id="PTHR23517:SF3">
    <property type="entry name" value="INTEGRAL MEMBRANE TRANSPORT PROTEIN"/>
    <property type="match status" value="1"/>
</dbReference>
<name>A0ABU8FRP0_9BACI</name>
<evidence type="ECO:0000256" key="7">
    <source>
        <dbReference type="SAM" id="Phobius"/>
    </source>
</evidence>
<dbReference type="CDD" id="cd17329">
    <property type="entry name" value="MFS_MdtH_MDR_like"/>
    <property type="match status" value="1"/>
</dbReference>
<keyword evidence="4 7" id="KW-0812">Transmembrane</keyword>
<keyword evidence="2" id="KW-0813">Transport</keyword>
<dbReference type="InterPro" id="IPR050171">
    <property type="entry name" value="MFS_Transporters"/>
</dbReference>
<comment type="subcellular location">
    <subcellularLocation>
        <location evidence="1">Cell membrane</location>
        <topology evidence="1">Multi-pass membrane protein</topology>
    </subcellularLocation>
</comment>